<gene>
    <name evidence="2" type="ORF">ECRASSUSDP1_LOCUS23128</name>
</gene>
<reference evidence="2" key="1">
    <citation type="submission" date="2023-07" db="EMBL/GenBank/DDBJ databases">
        <authorList>
            <consortium name="AG Swart"/>
            <person name="Singh M."/>
            <person name="Singh A."/>
            <person name="Seah K."/>
            <person name="Emmerich C."/>
        </authorList>
    </citation>
    <scope>NUCLEOTIDE SEQUENCE</scope>
    <source>
        <strain evidence="2">DP1</strain>
    </source>
</reference>
<evidence type="ECO:0000256" key="1">
    <source>
        <dbReference type="SAM" id="Phobius"/>
    </source>
</evidence>
<keyword evidence="3" id="KW-1185">Reference proteome</keyword>
<organism evidence="2 3">
    <name type="scientific">Euplotes crassus</name>
    <dbReference type="NCBI Taxonomy" id="5936"/>
    <lineage>
        <taxon>Eukaryota</taxon>
        <taxon>Sar</taxon>
        <taxon>Alveolata</taxon>
        <taxon>Ciliophora</taxon>
        <taxon>Intramacronucleata</taxon>
        <taxon>Spirotrichea</taxon>
        <taxon>Hypotrichia</taxon>
        <taxon>Euplotida</taxon>
        <taxon>Euplotidae</taxon>
        <taxon>Moneuplotes</taxon>
    </lineage>
</organism>
<proteinExistence type="predicted"/>
<protein>
    <submittedName>
        <fullName evidence="2">Uncharacterized protein</fullName>
    </submittedName>
</protein>
<keyword evidence="1" id="KW-0812">Transmembrane</keyword>
<evidence type="ECO:0000313" key="3">
    <source>
        <dbReference type="Proteomes" id="UP001295684"/>
    </source>
</evidence>
<name>A0AAD1Y0X2_EUPCR</name>
<comment type="caution">
    <text evidence="2">The sequence shown here is derived from an EMBL/GenBank/DDBJ whole genome shotgun (WGS) entry which is preliminary data.</text>
</comment>
<keyword evidence="1" id="KW-1133">Transmembrane helix</keyword>
<feature type="transmembrane region" description="Helical" evidence="1">
    <location>
        <begin position="21"/>
        <end position="39"/>
    </location>
</feature>
<evidence type="ECO:0000313" key="2">
    <source>
        <dbReference type="EMBL" id="CAI2381670.1"/>
    </source>
</evidence>
<dbReference type="EMBL" id="CAMPGE010023773">
    <property type="protein sequence ID" value="CAI2381670.1"/>
    <property type="molecule type" value="Genomic_DNA"/>
</dbReference>
<keyword evidence="1" id="KW-0472">Membrane</keyword>
<dbReference type="AlphaFoldDB" id="A0AAD1Y0X2"/>
<accession>A0AAD1Y0X2</accession>
<dbReference type="Proteomes" id="UP001295684">
    <property type="component" value="Unassembled WGS sequence"/>
</dbReference>
<feature type="transmembrane region" description="Helical" evidence="1">
    <location>
        <begin position="90"/>
        <end position="111"/>
    </location>
</feature>
<sequence length="124" mass="14645">MGMMGFWRRYVLSKKECKPQCCLKYFYYFCSFLIVLIILEDSTNIYNSRSNLLHKEINPERLLASNFNCSVSFWSSQQLHSIEIFDLDLLLSYSAFNIFKACSCYALLLLLSIRIPLHQYVLFP</sequence>